<organism evidence="3 4">
    <name type="scientific">Discostella pseudostelligera</name>
    <dbReference type="NCBI Taxonomy" id="259834"/>
    <lineage>
        <taxon>Eukaryota</taxon>
        <taxon>Sar</taxon>
        <taxon>Stramenopiles</taxon>
        <taxon>Ochrophyta</taxon>
        <taxon>Bacillariophyta</taxon>
        <taxon>Coscinodiscophyceae</taxon>
        <taxon>Thalassiosirophycidae</taxon>
        <taxon>Stephanodiscales</taxon>
        <taxon>Stephanodiscaceae</taxon>
        <taxon>Discostella</taxon>
    </lineage>
</organism>
<dbReference type="AlphaFoldDB" id="A0ABD3N2S6"/>
<dbReference type="Proteomes" id="UP001530293">
    <property type="component" value="Unassembled WGS sequence"/>
</dbReference>
<feature type="compositionally biased region" description="Low complexity" evidence="1">
    <location>
        <begin position="43"/>
        <end position="68"/>
    </location>
</feature>
<name>A0ABD3N2S6_9STRA</name>
<dbReference type="InterPro" id="IPR028565">
    <property type="entry name" value="MHD"/>
</dbReference>
<evidence type="ECO:0000313" key="3">
    <source>
        <dbReference type="EMBL" id="KAL3768847.1"/>
    </source>
</evidence>
<feature type="compositionally biased region" description="Polar residues" evidence="1">
    <location>
        <begin position="14"/>
        <end position="42"/>
    </location>
</feature>
<dbReference type="Pfam" id="PF00928">
    <property type="entry name" value="Adap_comp_sub"/>
    <property type="match status" value="1"/>
</dbReference>
<dbReference type="InterPro" id="IPR036168">
    <property type="entry name" value="AP2_Mu_C_sf"/>
</dbReference>
<sequence length="348" mass="37622">MTQFSFDPFVIDDNANNNISGRGGTIASSGRVTSRTSRKNPGTTTTATTTTGSTLHSTSNSIPTNTTSKLPARLNVSLVLHEEVSSTASMESNNESSTTSKLEIEGKVVARIESSNANDNTPFCLVVSGSMISLANIKYSDHATLLGDDDRTHDNSTTAAKDLRCKVHIPKSELAGCEILSYNSNTRTQNMPMLVQSKMAVKSTTCRMSIQIRSNLSNKGDISNLTIIVAIPNTLRGETVHVTRGKQGVWDATKRIVTWKIGTLPHGESCLVSAEAEVSSTVANLMLEPQYDAKKVIKEKVRCPVLVRCSSEVDQVSDLRLSAVALPDVPTNIARVNQVTSYRILHRV</sequence>
<feature type="domain" description="MHD" evidence="2">
    <location>
        <begin position="73"/>
        <end position="345"/>
    </location>
</feature>
<keyword evidence="4" id="KW-1185">Reference proteome</keyword>
<protein>
    <recommendedName>
        <fullName evidence="2">MHD domain-containing protein</fullName>
    </recommendedName>
</protein>
<comment type="caution">
    <text evidence="3">The sequence shown here is derived from an EMBL/GenBank/DDBJ whole genome shotgun (WGS) entry which is preliminary data.</text>
</comment>
<evidence type="ECO:0000256" key="1">
    <source>
        <dbReference type="SAM" id="MobiDB-lite"/>
    </source>
</evidence>
<gene>
    <name evidence="3" type="ORF">ACHAWU_006948</name>
</gene>
<evidence type="ECO:0000313" key="4">
    <source>
        <dbReference type="Proteomes" id="UP001530293"/>
    </source>
</evidence>
<accession>A0ABD3N2S6</accession>
<dbReference type="PROSITE" id="PS51072">
    <property type="entry name" value="MHD"/>
    <property type="match status" value="1"/>
</dbReference>
<reference evidence="3 4" key="1">
    <citation type="submission" date="2024-10" db="EMBL/GenBank/DDBJ databases">
        <title>Updated reference genomes for cyclostephanoid diatoms.</title>
        <authorList>
            <person name="Roberts W.R."/>
            <person name="Alverson A.J."/>
        </authorList>
    </citation>
    <scope>NUCLEOTIDE SEQUENCE [LARGE SCALE GENOMIC DNA]</scope>
    <source>
        <strain evidence="3 4">AJA232-27</strain>
    </source>
</reference>
<dbReference type="Gene3D" id="2.60.40.1170">
    <property type="entry name" value="Mu homology domain, subdomain B"/>
    <property type="match status" value="1"/>
</dbReference>
<dbReference type="EMBL" id="JALLBG020000062">
    <property type="protein sequence ID" value="KAL3768847.1"/>
    <property type="molecule type" value="Genomic_DNA"/>
</dbReference>
<proteinExistence type="predicted"/>
<dbReference type="SUPFAM" id="SSF49447">
    <property type="entry name" value="Second domain of Mu2 adaptin subunit (ap50) of ap2 adaptor"/>
    <property type="match status" value="1"/>
</dbReference>
<evidence type="ECO:0000259" key="2">
    <source>
        <dbReference type="PROSITE" id="PS51072"/>
    </source>
</evidence>
<feature type="region of interest" description="Disordered" evidence="1">
    <location>
        <begin position="12"/>
        <end position="68"/>
    </location>
</feature>